<dbReference type="HOGENOM" id="CLU_220032_0_0_11"/>
<name>H8IL47_MYCIA</name>
<reference evidence="1 2" key="1">
    <citation type="journal article" date="2012" name="J. Bacteriol.">
        <title>Complete genome sequence of Mycobacterium intracellulare strain ATCC 13950T.</title>
        <authorList>
            <person name="Kim B.J."/>
            <person name="Choi B.S."/>
            <person name="Lim J.S."/>
            <person name="Choi I.Y."/>
            <person name="Lee J.H."/>
            <person name="Chun J."/>
            <person name="Kook Y.H."/>
            <person name="Kim B.J."/>
        </authorList>
    </citation>
    <scope>NUCLEOTIDE SEQUENCE [LARGE SCALE GENOMIC DNA]</scope>
    <source>
        <strain evidence="2">ATCC 13950 / DSM 43223 / JCM 6384 / NCTC 13025 / 3600</strain>
    </source>
</reference>
<protein>
    <submittedName>
        <fullName evidence="1">Uncharacterized protein</fullName>
    </submittedName>
</protein>
<accession>H8IL47</accession>
<gene>
    <name evidence="1" type="ordered locus">OCU_25300</name>
</gene>
<sequence>MSLQLFPLMSQSNTASIGAAMVRRRLTVRIAPIDHSDR</sequence>
<proteinExistence type="predicted"/>
<dbReference type="KEGG" id="mia:OCU_25300"/>
<evidence type="ECO:0000313" key="2">
    <source>
        <dbReference type="Proteomes" id="UP000008004"/>
    </source>
</evidence>
<organism evidence="1 2">
    <name type="scientific">Mycobacterium intracellulare (strain ATCC 13950 / DSM 43223 / JCM 6384 / NCTC 13025 / 3600)</name>
    <dbReference type="NCBI Taxonomy" id="487521"/>
    <lineage>
        <taxon>Bacteria</taxon>
        <taxon>Bacillati</taxon>
        <taxon>Actinomycetota</taxon>
        <taxon>Actinomycetes</taxon>
        <taxon>Mycobacteriales</taxon>
        <taxon>Mycobacteriaceae</taxon>
        <taxon>Mycobacterium</taxon>
        <taxon>Mycobacterium avium complex (MAC)</taxon>
    </lineage>
</organism>
<evidence type="ECO:0000313" key="1">
    <source>
        <dbReference type="EMBL" id="AFC43749.1"/>
    </source>
</evidence>
<dbReference type="AlphaFoldDB" id="H8IL47"/>
<dbReference type="EMBL" id="CP003322">
    <property type="protein sequence ID" value="AFC43749.1"/>
    <property type="molecule type" value="Genomic_DNA"/>
</dbReference>
<dbReference type="Proteomes" id="UP000008004">
    <property type="component" value="Chromosome"/>
</dbReference>